<feature type="compositionally biased region" description="Low complexity" evidence="1">
    <location>
        <begin position="1"/>
        <end position="14"/>
    </location>
</feature>
<reference evidence="2 3" key="1">
    <citation type="submission" date="2018-02" db="EMBL/GenBank/DDBJ databases">
        <title>The genomes of Aspergillus section Nigri reveals drivers in fungal speciation.</title>
        <authorList>
            <consortium name="DOE Joint Genome Institute"/>
            <person name="Vesth T.C."/>
            <person name="Nybo J."/>
            <person name="Theobald S."/>
            <person name="Brandl J."/>
            <person name="Frisvad J.C."/>
            <person name="Nielsen K.F."/>
            <person name="Lyhne E.K."/>
            <person name="Kogle M.E."/>
            <person name="Kuo A."/>
            <person name="Riley R."/>
            <person name="Clum A."/>
            <person name="Nolan M."/>
            <person name="Lipzen A."/>
            <person name="Salamov A."/>
            <person name="Henrissat B."/>
            <person name="Wiebenga A."/>
            <person name="De vries R.P."/>
            <person name="Grigoriev I.V."/>
            <person name="Mortensen U.H."/>
            <person name="Andersen M.R."/>
            <person name="Baker S.E."/>
        </authorList>
    </citation>
    <scope>NUCLEOTIDE SEQUENCE [LARGE SCALE GENOMIC DNA]</scope>
    <source>
        <strain evidence="2 3">CBS 101889</strain>
    </source>
</reference>
<evidence type="ECO:0000256" key="1">
    <source>
        <dbReference type="SAM" id="MobiDB-lite"/>
    </source>
</evidence>
<accession>A0A395HN39</accession>
<feature type="compositionally biased region" description="Basic residues" evidence="1">
    <location>
        <begin position="770"/>
        <end position="788"/>
    </location>
</feature>
<dbReference type="GeneID" id="37194804"/>
<dbReference type="RefSeq" id="XP_025547839.1">
    <property type="nucleotide sequence ID" value="XM_025690515.1"/>
</dbReference>
<dbReference type="EMBL" id="KZ824311">
    <property type="protein sequence ID" value="RAL08685.1"/>
    <property type="molecule type" value="Genomic_DNA"/>
</dbReference>
<feature type="region of interest" description="Disordered" evidence="1">
    <location>
        <begin position="613"/>
        <end position="635"/>
    </location>
</feature>
<feature type="region of interest" description="Disordered" evidence="1">
    <location>
        <begin position="116"/>
        <end position="186"/>
    </location>
</feature>
<feature type="compositionally biased region" description="Polar residues" evidence="1">
    <location>
        <begin position="622"/>
        <end position="635"/>
    </location>
</feature>
<feature type="compositionally biased region" description="Polar residues" evidence="1">
    <location>
        <begin position="507"/>
        <end position="538"/>
    </location>
</feature>
<organism evidence="2 3">
    <name type="scientific">Aspergillus homomorphus (strain CBS 101889)</name>
    <dbReference type="NCBI Taxonomy" id="1450537"/>
    <lineage>
        <taxon>Eukaryota</taxon>
        <taxon>Fungi</taxon>
        <taxon>Dikarya</taxon>
        <taxon>Ascomycota</taxon>
        <taxon>Pezizomycotina</taxon>
        <taxon>Eurotiomycetes</taxon>
        <taxon>Eurotiomycetidae</taxon>
        <taxon>Eurotiales</taxon>
        <taxon>Aspergillaceae</taxon>
        <taxon>Aspergillus</taxon>
        <taxon>Aspergillus subgen. Circumdati</taxon>
    </lineage>
</organism>
<feature type="region of interest" description="Disordered" evidence="1">
    <location>
        <begin position="498"/>
        <end position="559"/>
    </location>
</feature>
<dbReference type="Proteomes" id="UP000248961">
    <property type="component" value="Unassembled WGS sequence"/>
</dbReference>
<evidence type="ECO:0000313" key="3">
    <source>
        <dbReference type="Proteomes" id="UP000248961"/>
    </source>
</evidence>
<feature type="region of interest" description="Disordered" evidence="1">
    <location>
        <begin position="698"/>
        <end position="734"/>
    </location>
</feature>
<dbReference type="VEuPathDB" id="FungiDB:BO97DRAFT_198193"/>
<keyword evidence="3" id="KW-1185">Reference proteome</keyword>
<proteinExistence type="predicted"/>
<feature type="region of interest" description="Disordered" evidence="1">
    <location>
        <begin position="217"/>
        <end position="281"/>
    </location>
</feature>
<feature type="region of interest" description="Disordered" evidence="1">
    <location>
        <begin position="305"/>
        <end position="324"/>
    </location>
</feature>
<dbReference type="STRING" id="1450537.A0A395HN39"/>
<feature type="compositionally biased region" description="Basic residues" evidence="1">
    <location>
        <begin position="17"/>
        <end position="26"/>
    </location>
</feature>
<evidence type="ECO:0000313" key="2">
    <source>
        <dbReference type="EMBL" id="RAL08685.1"/>
    </source>
</evidence>
<feature type="compositionally biased region" description="Polar residues" evidence="1">
    <location>
        <begin position="79"/>
        <end position="93"/>
    </location>
</feature>
<feature type="compositionally biased region" description="Low complexity" evidence="1">
    <location>
        <begin position="698"/>
        <end position="718"/>
    </location>
</feature>
<feature type="region of interest" description="Disordered" evidence="1">
    <location>
        <begin position="763"/>
        <end position="788"/>
    </location>
</feature>
<gene>
    <name evidence="2" type="ORF">BO97DRAFT_198193</name>
</gene>
<sequence>MGSFLSTTTLTTSSVHRDKRRRRSNRLSKPPPKQATVGSADSPAFHQPSPASSSACLQPTAAWQNPWTGASIPISTYTYDSGSSGRRSHSLPSVTYHPGKQWPSVNATRKCQSIVKEPQGSILRSPTASTVGSSTMSRRASFQPSRQDTFRSANSRTDPQSPTDQQPKRSYSTHSTPHRTPSAIRRSTIEEAKSSNTHFMVDSQGFSLIRRRSLLTRPGVATRRSTRDSTRRQPPMIDQGSEPLNTYTNMHYPPRQGLSSDVRESTPRPAVPSAQLRPPTPNELEYTHLGALKLGSLRVVNGSASPCPSDRTRLKCPESPGPDIQSECASGMESIRFERQDNLHPLMEGSSFEQPCLAPSRIMNNLGHLPASESYTHLSGGELPTSQATPSNVVGGRPTTYSLQIPDSVGYPKHEDLPASPFSFERSPTIPDSLTLCTSATSPEGVSVPASIRADAFPPRGHMKEHRHRIPPYSHPVAESGYSFGTSIHFYHNHQAARFSQPRVPAQSRSESFSSTHGNGSKNVQHWRSTGSPDTTKQPRVHRQLSLQVRSSRRGPEVPDRSAFISSMCHETQQPRPYGRFRSTSFTVLQDSNGYMSSPQYCGQLRSLEASSSDSDCMSPSTQRAQTVTSQSPSSLPYRNRYSSFSDVGMSNVSIHDPLLGNRKGSVCHHGAESYLAVHLPAEIAPRNIHYESIRTCPSLSEDSSTSTSQNGATSDCGTQGGGSSSSSSTHSDSWRHKAANDTYHLLVAEEKLKLCDERVKTMASETARGRSRSRTIEHRGRRLTRHV</sequence>
<dbReference type="AlphaFoldDB" id="A0A395HN39"/>
<feature type="region of interest" description="Disordered" evidence="1">
    <location>
        <begin position="376"/>
        <end position="397"/>
    </location>
</feature>
<dbReference type="OrthoDB" id="5341904at2759"/>
<feature type="region of interest" description="Disordered" evidence="1">
    <location>
        <begin position="1"/>
        <end position="57"/>
    </location>
</feature>
<feature type="region of interest" description="Disordered" evidence="1">
    <location>
        <begin position="79"/>
        <end position="104"/>
    </location>
</feature>
<protein>
    <submittedName>
        <fullName evidence="2">Uncharacterized protein</fullName>
    </submittedName>
</protein>
<name>A0A395HN39_ASPHC</name>
<feature type="compositionally biased region" description="Polar residues" evidence="1">
    <location>
        <begin position="122"/>
        <end position="179"/>
    </location>
</feature>